<feature type="compositionally biased region" description="Basic residues" evidence="1">
    <location>
        <begin position="319"/>
        <end position="328"/>
    </location>
</feature>
<name>A0A5B7FRE1_PORTR</name>
<evidence type="ECO:0000256" key="1">
    <source>
        <dbReference type="SAM" id="MobiDB-lite"/>
    </source>
</evidence>
<evidence type="ECO:0000313" key="2">
    <source>
        <dbReference type="EMBL" id="MPC50041.1"/>
    </source>
</evidence>
<dbReference type="AlphaFoldDB" id="A0A5B7FRE1"/>
<protein>
    <submittedName>
        <fullName evidence="2">Uncharacterized protein</fullName>
    </submittedName>
</protein>
<feature type="compositionally biased region" description="Basic and acidic residues" evidence="1">
    <location>
        <begin position="1"/>
        <end position="12"/>
    </location>
</feature>
<accession>A0A5B7FRE1</accession>
<reference evidence="2 3" key="1">
    <citation type="submission" date="2019-05" db="EMBL/GenBank/DDBJ databases">
        <title>Another draft genome of Portunus trituberculatus and its Hox gene families provides insights of decapod evolution.</title>
        <authorList>
            <person name="Jeong J.-H."/>
            <person name="Song I."/>
            <person name="Kim S."/>
            <person name="Choi T."/>
            <person name="Kim D."/>
            <person name="Ryu S."/>
            <person name="Kim W."/>
        </authorList>
    </citation>
    <scope>NUCLEOTIDE SEQUENCE [LARGE SCALE GENOMIC DNA]</scope>
    <source>
        <tissue evidence="2">Muscle</tissue>
    </source>
</reference>
<comment type="caution">
    <text evidence="2">The sequence shown here is derived from an EMBL/GenBank/DDBJ whole genome shotgun (WGS) entry which is preliminary data.</text>
</comment>
<sequence>MWKTRFDNRRSQEIPQPGGWGCAEPQPEKLPSMKTSWAEKVKGNPRQVAKVEVREEREEGSEGSCSVPSAYAQRDQTETECWCIPSSQGRHDSEAWGKPEKPQSAWREVLLEGPHGKLTWAEEVELTQEVWYEEDGSVLCVGPPSPSRSCFPCVLHAPCHEIPAATKEAKQGGNSGAQKSGTSACHTKDSHEFRQTSLRPPQQHQRDRHASHGAGEVGKVEEQADKGEREQWVTKGKQQRNVMDIETGNKVMESEHWNTAGKKREQRNKRKQTQFSEINIEHCNKGGKSHRIAPNTGRGNNRYEKKQENVKVVEQGNKKGGRKDRKER</sequence>
<dbReference type="Proteomes" id="UP000324222">
    <property type="component" value="Unassembled WGS sequence"/>
</dbReference>
<dbReference type="EMBL" id="VSRR010009248">
    <property type="protein sequence ID" value="MPC50041.1"/>
    <property type="molecule type" value="Genomic_DNA"/>
</dbReference>
<feature type="compositionally biased region" description="Basic and acidic residues" evidence="1">
    <location>
        <begin position="301"/>
        <end position="311"/>
    </location>
</feature>
<feature type="compositionally biased region" description="Basic and acidic residues" evidence="1">
    <location>
        <begin position="218"/>
        <end position="232"/>
    </location>
</feature>
<organism evidence="2 3">
    <name type="scientific">Portunus trituberculatus</name>
    <name type="common">Swimming crab</name>
    <name type="synonym">Neptunus trituberculatus</name>
    <dbReference type="NCBI Taxonomy" id="210409"/>
    <lineage>
        <taxon>Eukaryota</taxon>
        <taxon>Metazoa</taxon>
        <taxon>Ecdysozoa</taxon>
        <taxon>Arthropoda</taxon>
        <taxon>Crustacea</taxon>
        <taxon>Multicrustacea</taxon>
        <taxon>Malacostraca</taxon>
        <taxon>Eumalacostraca</taxon>
        <taxon>Eucarida</taxon>
        <taxon>Decapoda</taxon>
        <taxon>Pleocyemata</taxon>
        <taxon>Brachyura</taxon>
        <taxon>Eubrachyura</taxon>
        <taxon>Portunoidea</taxon>
        <taxon>Portunidae</taxon>
        <taxon>Portuninae</taxon>
        <taxon>Portunus</taxon>
    </lineage>
</organism>
<feature type="region of interest" description="Disordered" evidence="1">
    <location>
        <begin position="168"/>
        <end position="328"/>
    </location>
</feature>
<proteinExistence type="predicted"/>
<feature type="region of interest" description="Disordered" evidence="1">
    <location>
        <begin position="1"/>
        <end position="71"/>
    </location>
</feature>
<evidence type="ECO:0000313" key="3">
    <source>
        <dbReference type="Proteomes" id="UP000324222"/>
    </source>
</evidence>
<keyword evidence="3" id="KW-1185">Reference proteome</keyword>
<feature type="compositionally biased region" description="Polar residues" evidence="1">
    <location>
        <begin position="176"/>
        <end position="185"/>
    </location>
</feature>
<gene>
    <name evidence="2" type="ORF">E2C01_043862</name>
</gene>